<dbReference type="AlphaFoldDB" id="A0A9D4Z972"/>
<evidence type="ECO:0000313" key="1">
    <source>
        <dbReference type="EMBL" id="KAI5066938.1"/>
    </source>
</evidence>
<accession>A0A9D4Z972</accession>
<gene>
    <name evidence="1" type="ORF">GOP47_0017466</name>
</gene>
<reference evidence="1" key="1">
    <citation type="submission" date="2021-01" db="EMBL/GenBank/DDBJ databases">
        <title>Adiantum capillus-veneris genome.</title>
        <authorList>
            <person name="Fang Y."/>
            <person name="Liao Q."/>
        </authorList>
    </citation>
    <scope>NUCLEOTIDE SEQUENCE</scope>
    <source>
        <strain evidence="1">H3</strain>
        <tissue evidence="1">Leaf</tissue>
    </source>
</reference>
<comment type="caution">
    <text evidence="1">The sequence shown here is derived from an EMBL/GenBank/DDBJ whole genome shotgun (WGS) entry which is preliminary data.</text>
</comment>
<protein>
    <submittedName>
        <fullName evidence="1">Uncharacterized protein</fullName>
    </submittedName>
</protein>
<sequence length="187" mass="20632">MEEEEEVEGLPDGIRPHLFITQSCWKAFTFMFELRFSSIWSSHDIEDDLDTAPGPLGKSSHQGFAKKCGVVDKEIGGGGGFRAHGKATCIFVGDATMKDEASSSTWISKALESSEVCATGPALPNASNLHLLARKEDVRVGVTKKMKEMIVGALTPSWTRAYVCVYLLICIPNYTSIVYIRRARIWI</sequence>
<keyword evidence="2" id="KW-1185">Reference proteome</keyword>
<name>A0A9D4Z972_ADICA</name>
<dbReference type="Proteomes" id="UP000886520">
    <property type="component" value="Chromosome 17"/>
</dbReference>
<dbReference type="EMBL" id="JABFUD020000017">
    <property type="protein sequence ID" value="KAI5066938.1"/>
    <property type="molecule type" value="Genomic_DNA"/>
</dbReference>
<proteinExistence type="predicted"/>
<organism evidence="1 2">
    <name type="scientific">Adiantum capillus-veneris</name>
    <name type="common">Maidenhair fern</name>
    <dbReference type="NCBI Taxonomy" id="13818"/>
    <lineage>
        <taxon>Eukaryota</taxon>
        <taxon>Viridiplantae</taxon>
        <taxon>Streptophyta</taxon>
        <taxon>Embryophyta</taxon>
        <taxon>Tracheophyta</taxon>
        <taxon>Polypodiopsida</taxon>
        <taxon>Polypodiidae</taxon>
        <taxon>Polypodiales</taxon>
        <taxon>Pteridineae</taxon>
        <taxon>Pteridaceae</taxon>
        <taxon>Vittarioideae</taxon>
        <taxon>Adiantum</taxon>
    </lineage>
</organism>
<evidence type="ECO:0000313" key="2">
    <source>
        <dbReference type="Proteomes" id="UP000886520"/>
    </source>
</evidence>